<evidence type="ECO:0000259" key="2">
    <source>
        <dbReference type="PROSITE" id="PS50048"/>
    </source>
</evidence>
<keyword evidence="4" id="KW-1185">Reference proteome</keyword>
<dbReference type="GO" id="GO:0008270">
    <property type="term" value="F:zinc ion binding"/>
    <property type="evidence" value="ECO:0007669"/>
    <property type="project" value="InterPro"/>
</dbReference>
<dbReference type="AlphaFoldDB" id="A0AAE0IP16"/>
<dbReference type="PROSITE" id="PS50048">
    <property type="entry name" value="ZN2_CY6_FUNGAL_2"/>
    <property type="match status" value="1"/>
</dbReference>
<dbReference type="SUPFAM" id="SSF57701">
    <property type="entry name" value="Zn2/Cys6 DNA-binding domain"/>
    <property type="match status" value="1"/>
</dbReference>
<evidence type="ECO:0000256" key="1">
    <source>
        <dbReference type="ARBA" id="ARBA00023242"/>
    </source>
</evidence>
<reference evidence="3" key="2">
    <citation type="submission" date="2023-06" db="EMBL/GenBank/DDBJ databases">
        <authorList>
            <consortium name="Lawrence Berkeley National Laboratory"/>
            <person name="Haridas S."/>
            <person name="Hensen N."/>
            <person name="Bonometti L."/>
            <person name="Westerberg I."/>
            <person name="Brannstrom I.O."/>
            <person name="Guillou S."/>
            <person name="Cros-Aarteil S."/>
            <person name="Calhoun S."/>
            <person name="Kuo A."/>
            <person name="Mondo S."/>
            <person name="Pangilinan J."/>
            <person name="Riley R."/>
            <person name="Labutti K."/>
            <person name="Andreopoulos B."/>
            <person name="Lipzen A."/>
            <person name="Chen C."/>
            <person name="Yanf M."/>
            <person name="Daum C."/>
            <person name="Ng V."/>
            <person name="Clum A."/>
            <person name="Steindorff A."/>
            <person name="Ohm R."/>
            <person name="Martin F."/>
            <person name="Silar P."/>
            <person name="Natvig D."/>
            <person name="Lalanne C."/>
            <person name="Gautier V."/>
            <person name="Ament-Velasquez S.L."/>
            <person name="Kruys A."/>
            <person name="Hutchinson M.I."/>
            <person name="Powell A.J."/>
            <person name="Barry K."/>
            <person name="Miller A.N."/>
            <person name="Grigoriev I.V."/>
            <person name="Debuchy R."/>
            <person name="Gladieux P."/>
            <person name="Thoren M.H."/>
            <person name="Johannesson H."/>
        </authorList>
    </citation>
    <scope>NUCLEOTIDE SEQUENCE</scope>
    <source>
        <strain evidence="3">SMH4131-1</strain>
    </source>
</reference>
<dbReference type="Pfam" id="PF00172">
    <property type="entry name" value="Zn_clus"/>
    <property type="match status" value="1"/>
</dbReference>
<dbReference type="CDD" id="cd00067">
    <property type="entry name" value="GAL4"/>
    <property type="match status" value="1"/>
</dbReference>
<comment type="caution">
    <text evidence="3">The sequence shown here is derived from an EMBL/GenBank/DDBJ whole genome shotgun (WGS) entry which is preliminary data.</text>
</comment>
<feature type="domain" description="Zn(2)-C6 fungal-type" evidence="2">
    <location>
        <begin position="19"/>
        <end position="49"/>
    </location>
</feature>
<reference evidence="3" key="1">
    <citation type="journal article" date="2023" name="Mol. Phylogenet. Evol.">
        <title>Genome-scale phylogeny and comparative genomics of the fungal order Sordariales.</title>
        <authorList>
            <person name="Hensen N."/>
            <person name="Bonometti L."/>
            <person name="Westerberg I."/>
            <person name="Brannstrom I.O."/>
            <person name="Guillou S."/>
            <person name="Cros-Aarteil S."/>
            <person name="Calhoun S."/>
            <person name="Haridas S."/>
            <person name="Kuo A."/>
            <person name="Mondo S."/>
            <person name="Pangilinan J."/>
            <person name="Riley R."/>
            <person name="LaButti K."/>
            <person name="Andreopoulos B."/>
            <person name="Lipzen A."/>
            <person name="Chen C."/>
            <person name="Yan M."/>
            <person name="Daum C."/>
            <person name="Ng V."/>
            <person name="Clum A."/>
            <person name="Steindorff A."/>
            <person name="Ohm R.A."/>
            <person name="Martin F."/>
            <person name="Silar P."/>
            <person name="Natvig D.O."/>
            <person name="Lalanne C."/>
            <person name="Gautier V."/>
            <person name="Ament-Velasquez S.L."/>
            <person name="Kruys A."/>
            <person name="Hutchinson M.I."/>
            <person name="Powell A.J."/>
            <person name="Barry K."/>
            <person name="Miller A.N."/>
            <person name="Grigoriev I.V."/>
            <person name="Debuchy R."/>
            <person name="Gladieux P."/>
            <person name="Hiltunen Thoren M."/>
            <person name="Johannesson H."/>
        </authorList>
    </citation>
    <scope>NUCLEOTIDE SEQUENCE</scope>
    <source>
        <strain evidence="3">SMH4131-1</strain>
    </source>
</reference>
<organism evidence="3 4">
    <name type="scientific">Cercophora scortea</name>
    <dbReference type="NCBI Taxonomy" id="314031"/>
    <lineage>
        <taxon>Eukaryota</taxon>
        <taxon>Fungi</taxon>
        <taxon>Dikarya</taxon>
        <taxon>Ascomycota</taxon>
        <taxon>Pezizomycotina</taxon>
        <taxon>Sordariomycetes</taxon>
        <taxon>Sordariomycetidae</taxon>
        <taxon>Sordariales</taxon>
        <taxon>Lasiosphaeriaceae</taxon>
        <taxon>Cercophora</taxon>
    </lineage>
</organism>
<protein>
    <recommendedName>
        <fullName evidence="2">Zn(2)-C6 fungal-type domain-containing protein</fullName>
    </recommendedName>
</protein>
<sequence length="607" mass="67588">MTLSTVSPLETSPAHLSAGCLTCRQRRVKCNEAKPLCSHCARLALGCEWAEHVPLDVRRDRIRMELRSRPPVPIVPKDVEDSREILLAAQVGSGSPNGNTLLDIASPSPSPPMSGGTFDAIVSPSNFLQPPSPLVQRQISPNASLASLPSLQPLTRTDYRALDYYQNQVAFGFGSKSPAWSTHALLMKTAGKNATVLHLLLAASSAEMSWQCGAYSQSMLDNAEENYRRGQQLLVGEITHPGSDPLVVMASFWFLYLYQRRRPAKLRISYHALSRLMCDYIGRSRLDQVLSYTDTSSEGGLGMTTVESAHHYPPEKRALLARLASWLFWVDAQSCFQGDGGNMARLLVRSATPHGLLEMYEVSRATLQLNWQGGYPVGELVDDLQNSSALELIHHTWVLVQEVNEATTAAEECFVPMDRETSHRIKSRMDQLQRKYPISAVFHLTKSEDRVRDRLMANSDWAVANYYALCIYWFRCSLMMAGQDSGGRPASLLSPRAYSQVQEDEGIKETVETLLHLVQRSLAAGDKGQQDRLQWPLFWAGIETTDPFKLFWIFDHLTNQGLHTALRLVLAEQREVGDRIGMGRVRRICQTACADATEVALVGGWAA</sequence>
<dbReference type="EMBL" id="JAUEPO010000003">
    <property type="protein sequence ID" value="KAK3328552.1"/>
    <property type="molecule type" value="Genomic_DNA"/>
</dbReference>
<dbReference type="Proteomes" id="UP001286456">
    <property type="component" value="Unassembled WGS sequence"/>
</dbReference>
<dbReference type="InterPro" id="IPR036864">
    <property type="entry name" value="Zn2-C6_fun-type_DNA-bd_sf"/>
</dbReference>
<dbReference type="PROSITE" id="PS00463">
    <property type="entry name" value="ZN2_CY6_FUNGAL_1"/>
    <property type="match status" value="1"/>
</dbReference>
<proteinExistence type="predicted"/>
<evidence type="ECO:0000313" key="4">
    <source>
        <dbReference type="Proteomes" id="UP001286456"/>
    </source>
</evidence>
<dbReference type="PANTHER" id="PTHR37534">
    <property type="entry name" value="TRANSCRIPTIONAL ACTIVATOR PROTEIN UGA3"/>
    <property type="match status" value="1"/>
</dbReference>
<dbReference type="InterPro" id="IPR001138">
    <property type="entry name" value="Zn2Cys6_DnaBD"/>
</dbReference>
<dbReference type="PANTHER" id="PTHR37534:SF46">
    <property type="entry name" value="ZN(II)2CYS6 TRANSCRIPTION FACTOR (EUROFUNG)"/>
    <property type="match status" value="1"/>
</dbReference>
<evidence type="ECO:0000313" key="3">
    <source>
        <dbReference type="EMBL" id="KAK3328552.1"/>
    </source>
</evidence>
<accession>A0AAE0IP16</accession>
<name>A0AAE0IP16_9PEZI</name>
<dbReference type="GO" id="GO:0000981">
    <property type="term" value="F:DNA-binding transcription factor activity, RNA polymerase II-specific"/>
    <property type="evidence" value="ECO:0007669"/>
    <property type="project" value="InterPro"/>
</dbReference>
<dbReference type="SMART" id="SM00066">
    <property type="entry name" value="GAL4"/>
    <property type="match status" value="1"/>
</dbReference>
<gene>
    <name evidence="3" type="ORF">B0T19DRAFT_356960</name>
</gene>
<dbReference type="Gene3D" id="4.10.240.10">
    <property type="entry name" value="Zn(2)-C6 fungal-type DNA-binding domain"/>
    <property type="match status" value="1"/>
</dbReference>
<keyword evidence="1" id="KW-0539">Nucleus</keyword>